<dbReference type="FunCoup" id="A0A152A6R9">
    <property type="interactions" value="738"/>
</dbReference>
<protein>
    <submittedName>
        <fullName evidence="2">Uncharacterized protein</fullName>
    </submittedName>
</protein>
<sequence length="288" mass="32961">MPRYNFIQLSTPSTQSLKSYNDNTNNNNNNNNNNNTTYYKVSSPLTMTKQMIPTTNSQGKQNKVSKYSKLTIEFEFGDGEGLSSPANRIFKFAKNDLPSLFINAGDKENPDYAMLFLSSFKIITTENEFAFPVTLKFIGLPTTIHPEISRDILIPQKKQNQNINNTGKIIPIADLIKGSQKKEKENVLPIPDPVFQILDDPNAIISFPISSFKSEAPRSFCKCKKLDNFNYSCEHDRDTVQDSYHTFNLFTFSIICNKLDGTNWAKSDNKRVSVQVEMKYYFLHHFDK</sequence>
<evidence type="ECO:0000313" key="2">
    <source>
        <dbReference type="EMBL" id="KYR01825.1"/>
    </source>
</evidence>
<proteinExistence type="predicted"/>
<keyword evidence="3" id="KW-1185">Reference proteome</keyword>
<dbReference type="OMA" id="ICGCERI"/>
<dbReference type="InParanoid" id="A0A152A6R9"/>
<reference evidence="2 3" key="1">
    <citation type="submission" date="2015-12" db="EMBL/GenBank/DDBJ databases">
        <title>Dictyostelia acquired genes for synthesis and detection of signals that induce cell-type specialization by lateral gene transfer from prokaryotes.</title>
        <authorList>
            <person name="Gloeckner G."/>
            <person name="Schaap P."/>
        </authorList>
    </citation>
    <scope>NUCLEOTIDE SEQUENCE [LARGE SCALE GENOMIC DNA]</scope>
    <source>
        <strain evidence="2 3">TK</strain>
    </source>
</reference>
<dbReference type="EMBL" id="LODT01000006">
    <property type="protein sequence ID" value="KYR01825.1"/>
    <property type="molecule type" value="Genomic_DNA"/>
</dbReference>
<name>A0A152A6R9_TIELA</name>
<comment type="caution">
    <text evidence="2">The sequence shown here is derived from an EMBL/GenBank/DDBJ whole genome shotgun (WGS) entry which is preliminary data.</text>
</comment>
<accession>A0A152A6R9</accession>
<feature type="region of interest" description="Disordered" evidence="1">
    <location>
        <begin position="15"/>
        <end position="36"/>
    </location>
</feature>
<dbReference type="Proteomes" id="UP000076078">
    <property type="component" value="Unassembled WGS sequence"/>
</dbReference>
<evidence type="ECO:0000313" key="3">
    <source>
        <dbReference type="Proteomes" id="UP000076078"/>
    </source>
</evidence>
<dbReference type="AlphaFoldDB" id="A0A152A6R9"/>
<gene>
    <name evidence="2" type="ORF">DLAC_01841</name>
</gene>
<organism evidence="2 3">
    <name type="scientific">Tieghemostelium lacteum</name>
    <name type="common">Slime mold</name>
    <name type="synonym">Dictyostelium lacteum</name>
    <dbReference type="NCBI Taxonomy" id="361077"/>
    <lineage>
        <taxon>Eukaryota</taxon>
        <taxon>Amoebozoa</taxon>
        <taxon>Evosea</taxon>
        <taxon>Eumycetozoa</taxon>
        <taxon>Dictyostelia</taxon>
        <taxon>Dictyosteliales</taxon>
        <taxon>Raperosteliaceae</taxon>
        <taxon>Tieghemostelium</taxon>
    </lineage>
</organism>
<evidence type="ECO:0000256" key="1">
    <source>
        <dbReference type="SAM" id="MobiDB-lite"/>
    </source>
</evidence>
<feature type="compositionally biased region" description="Low complexity" evidence="1">
    <location>
        <begin position="21"/>
        <end position="36"/>
    </location>
</feature>